<feature type="compositionally biased region" description="Polar residues" evidence="2">
    <location>
        <begin position="57"/>
        <end position="76"/>
    </location>
</feature>
<evidence type="ECO:0008006" key="5">
    <source>
        <dbReference type="Google" id="ProtNLM"/>
    </source>
</evidence>
<accession>A0A8H7E135</accession>
<feature type="region of interest" description="Disordered" evidence="2">
    <location>
        <begin position="1"/>
        <end position="25"/>
    </location>
</feature>
<evidence type="ECO:0000313" key="3">
    <source>
        <dbReference type="EMBL" id="KAF7505512.1"/>
    </source>
</evidence>
<dbReference type="SUPFAM" id="SSF57903">
    <property type="entry name" value="FYVE/PHD zinc finger"/>
    <property type="match status" value="1"/>
</dbReference>
<keyword evidence="1" id="KW-0175">Coiled coil</keyword>
<dbReference type="CDD" id="cd15489">
    <property type="entry name" value="PHD_SF"/>
    <property type="match status" value="1"/>
</dbReference>
<evidence type="ECO:0000313" key="4">
    <source>
        <dbReference type="Proteomes" id="UP000606974"/>
    </source>
</evidence>
<protein>
    <recommendedName>
        <fullName evidence="5">PHD-type domain-containing protein</fullName>
    </recommendedName>
</protein>
<dbReference type="Gene3D" id="3.30.40.10">
    <property type="entry name" value="Zinc/RING finger domain, C3HC4 (zinc finger)"/>
    <property type="match status" value="1"/>
</dbReference>
<dbReference type="OrthoDB" id="10306782at2759"/>
<comment type="caution">
    <text evidence="3">The sequence shown here is derived from an EMBL/GenBank/DDBJ whole genome shotgun (WGS) entry which is preliminary data.</text>
</comment>
<dbReference type="EMBL" id="JAACFV010000107">
    <property type="protein sequence ID" value="KAF7505512.1"/>
    <property type="molecule type" value="Genomic_DNA"/>
</dbReference>
<keyword evidence="4" id="KW-1185">Reference proteome</keyword>
<proteinExistence type="predicted"/>
<sequence>MGNTGGTIEGAARPHFNPNTISHRELLKPGPKVKELRIRFSPYQELARVSLKRKRTANSSTAHASLYPSQEGDQLSAQIEETQPTKKLKVIQHRFSNGEPGEEQFKTFQENFVNEETTTVDDGLPNGEDKGSLRANPTHLTYQARSGRWKPARRLYREKECTYPVESNGGGQLSGRVLRPRTKPNYYPDDEASDCTSDEHTAATVDTVDNQASNEREGVYSDRLYTALACEYSSRHAKPGSLNVASVSVPGDSENKNVGVDTVCRDWSLGCDYRPEFEITNSDQHGSMKHQETVDQARAAPEWQQTPLMNMREMMTGICRDIDNLAEGPEIAGCEVVNATTGPAIHRGGHGEAFAGICAAPTSTSPRVSRIANGQVWESQATRKERARQELEAARPSACPTTTAAAATMGTSSNTIDPSLPAYNDDKNNNSFHLDSPASSTPTFTPTTNIFTVPVRANTTTATNPTPARFQNQDTHCLICLLPVTPSDIIVSDLRCVACPRIFHQSCLTYIPPRINQNWRCSLCYREAWHGYGHLARELETRDPGLVERYRRRLLLANTYGGSVTMNAGLGQDGGPDGENVRFWFDVDMDGGAESDQAVLKRMGVVDMRRLRVLGDGDTIARVRSLEGMERWGIALGMALQEEEGKVQELRAEVERLRNVVEQKDREIEELEGGL</sequence>
<feature type="coiled-coil region" evidence="1">
    <location>
        <begin position="640"/>
        <end position="674"/>
    </location>
</feature>
<dbReference type="InterPro" id="IPR011011">
    <property type="entry name" value="Znf_FYVE_PHD"/>
</dbReference>
<feature type="region of interest" description="Disordered" evidence="2">
    <location>
        <begin position="52"/>
        <end position="76"/>
    </location>
</feature>
<dbReference type="Proteomes" id="UP000606974">
    <property type="component" value="Unassembled WGS sequence"/>
</dbReference>
<evidence type="ECO:0000256" key="1">
    <source>
        <dbReference type="SAM" id="Coils"/>
    </source>
</evidence>
<dbReference type="AlphaFoldDB" id="A0A8H7E135"/>
<organism evidence="3 4">
    <name type="scientific">Endocarpon pusillum</name>
    <dbReference type="NCBI Taxonomy" id="364733"/>
    <lineage>
        <taxon>Eukaryota</taxon>
        <taxon>Fungi</taxon>
        <taxon>Dikarya</taxon>
        <taxon>Ascomycota</taxon>
        <taxon>Pezizomycotina</taxon>
        <taxon>Eurotiomycetes</taxon>
        <taxon>Chaetothyriomycetidae</taxon>
        <taxon>Verrucariales</taxon>
        <taxon>Verrucariaceae</taxon>
        <taxon>Endocarpon</taxon>
    </lineage>
</organism>
<name>A0A8H7E135_9EURO</name>
<gene>
    <name evidence="3" type="ORF">GJ744_000674</name>
</gene>
<evidence type="ECO:0000256" key="2">
    <source>
        <dbReference type="SAM" id="MobiDB-lite"/>
    </source>
</evidence>
<reference evidence="3" key="1">
    <citation type="submission" date="2020-02" db="EMBL/GenBank/DDBJ databases">
        <authorList>
            <person name="Palmer J.M."/>
        </authorList>
    </citation>
    <scope>NUCLEOTIDE SEQUENCE</scope>
    <source>
        <strain evidence="3">EPUS1.4</strain>
        <tissue evidence="3">Thallus</tissue>
    </source>
</reference>
<dbReference type="InterPro" id="IPR013083">
    <property type="entry name" value="Znf_RING/FYVE/PHD"/>
</dbReference>